<gene>
    <name evidence="2" type="ORF">POM88_018621</name>
</gene>
<dbReference type="Proteomes" id="UP001237642">
    <property type="component" value="Unassembled WGS sequence"/>
</dbReference>
<dbReference type="AlphaFoldDB" id="A0AAD8ISP3"/>
<evidence type="ECO:0000313" key="3">
    <source>
        <dbReference type="Proteomes" id="UP001237642"/>
    </source>
</evidence>
<name>A0AAD8ISP3_9APIA</name>
<sequence length="161" mass="18739">MHISNGTANTHNVTVETLHEQQERQENRTTAKHDEYMGDMPEWRDFVQHEYEMLANLKYIMSINALPENFVHDCFKKTTYVKSYSNLMCPMKESKEWPIAKQIKLLPPKARRMPGRPKKHRRREADEVGAGCKMSKKGIIMTCSRCLRIGHNKATCKADES</sequence>
<protein>
    <submittedName>
        <fullName evidence="2">Uncharacterized protein</fullName>
    </submittedName>
</protein>
<dbReference type="EMBL" id="JAUIZM010000004">
    <property type="protein sequence ID" value="KAK1390443.1"/>
    <property type="molecule type" value="Genomic_DNA"/>
</dbReference>
<comment type="caution">
    <text evidence="2">The sequence shown here is derived from an EMBL/GenBank/DDBJ whole genome shotgun (WGS) entry which is preliminary data.</text>
</comment>
<feature type="compositionally biased region" description="Basic and acidic residues" evidence="1">
    <location>
        <begin position="17"/>
        <end position="29"/>
    </location>
</feature>
<proteinExistence type="predicted"/>
<evidence type="ECO:0000256" key="1">
    <source>
        <dbReference type="SAM" id="MobiDB-lite"/>
    </source>
</evidence>
<feature type="region of interest" description="Disordered" evidence="1">
    <location>
        <begin position="1"/>
        <end position="29"/>
    </location>
</feature>
<evidence type="ECO:0000313" key="2">
    <source>
        <dbReference type="EMBL" id="KAK1390443.1"/>
    </source>
</evidence>
<accession>A0AAD8ISP3</accession>
<reference evidence="2" key="2">
    <citation type="submission" date="2023-05" db="EMBL/GenBank/DDBJ databases">
        <authorList>
            <person name="Schelkunov M.I."/>
        </authorList>
    </citation>
    <scope>NUCLEOTIDE SEQUENCE</scope>
    <source>
        <strain evidence="2">Hsosn_3</strain>
        <tissue evidence="2">Leaf</tissue>
    </source>
</reference>
<organism evidence="2 3">
    <name type="scientific">Heracleum sosnowskyi</name>
    <dbReference type="NCBI Taxonomy" id="360622"/>
    <lineage>
        <taxon>Eukaryota</taxon>
        <taxon>Viridiplantae</taxon>
        <taxon>Streptophyta</taxon>
        <taxon>Embryophyta</taxon>
        <taxon>Tracheophyta</taxon>
        <taxon>Spermatophyta</taxon>
        <taxon>Magnoliopsida</taxon>
        <taxon>eudicotyledons</taxon>
        <taxon>Gunneridae</taxon>
        <taxon>Pentapetalae</taxon>
        <taxon>asterids</taxon>
        <taxon>campanulids</taxon>
        <taxon>Apiales</taxon>
        <taxon>Apiaceae</taxon>
        <taxon>Apioideae</taxon>
        <taxon>apioid superclade</taxon>
        <taxon>Tordylieae</taxon>
        <taxon>Tordyliinae</taxon>
        <taxon>Heracleum</taxon>
    </lineage>
</organism>
<feature type="compositionally biased region" description="Polar residues" evidence="1">
    <location>
        <begin position="1"/>
        <end position="15"/>
    </location>
</feature>
<keyword evidence="3" id="KW-1185">Reference proteome</keyword>
<reference evidence="2" key="1">
    <citation type="submission" date="2023-02" db="EMBL/GenBank/DDBJ databases">
        <title>Genome of toxic invasive species Heracleum sosnowskyi carries increased number of genes despite the absence of recent whole-genome duplications.</title>
        <authorList>
            <person name="Schelkunov M."/>
            <person name="Shtratnikova V."/>
            <person name="Makarenko M."/>
            <person name="Klepikova A."/>
            <person name="Omelchenko D."/>
            <person name="Novikova G."/>
            <person name="Obukhova E."/>
            <person name="Bogdanov V."/>
            <person name="Penin A."/>
            <person name="Logacheva M."/>
        </authorList>
    </citation>
    <scope>NUCLEOTIDE SEQUENCE</scope>
    <source>
        <strain evidence="2">Hsosn_3</strain>
        <tissue evidence="2">Leaf</tissue>
    </source>
</reference>